<dbReference type="RefSeq" id="XP_007768957.1">
    <property type="nucleotide sequence ID" value="XM_007770767.1"/>
</dbReference>
<dbReference type="Proteomes" id="UP000053558">
    <property type="component" value="Unassembled WGS sequence"/>
</dbReference>
<organism evidence="3 4">
    <name type="scientific">Coniophora puteana (strain RWD-64-598)</name>
    <name type="common">Brown rot fungus</name>
    <dbReference type="NCBI Taxonomy" id="741705"/>
    <lineage>
        <taxon>Eukaryota</taxon>
        <taxon>Fungi</taxon>
        <taxon>Dikarya</taxon>
        <taxon>Basidiomycota</taxon>
        <taxon>Agaricomycotina</taxon>
        <taxon>Agaricomycetes</taxon>
        <taxon>Agaricomycetidae</taxon>
        <taxon>Boletales</taxon>
        <taxon>Coniophorineae</taxon>
        <taxon>Coniophoraceae</taxon>
        <taxon>Coniophora</taxon>
    </lineage>
</organism>
<dbReference type="KEGG" id="cput:CONPUDRAFT_24349"/>
<dbReference type="InterPro" id="IPR027417">
    <property type="entry name" value="P-loop_NTPase"/>
</dbReference>
<name>A0A5M3MPK7_CONPW</name>
<evidence type="ECO:0000313" key="3">
    <source>
        <dbReference type="EMBL" id="EIW80644.1"/>
    </source>
</evidence>
<keyword evidence="4" id="KW-1185">Reference proteome</keyword>
<dbReference type="Pfam" id="PF24883">
    <property type="entry name" value="NPHP3_N"/>
    <property type="match status" value="1"/>
</dbReference>
<comment type="caution">
    <text evidence="3">The sequence shown here is derived from an EMBL/GenBank/DDBJ whole genome shotgun (WGS) entry which is preliminary data.</text>
</comment>
<feature type="non-terminal residue" evidence="3">
    <location>
        <position position="1"/>
    </location>
</feature>
<dbReference type="OMA" id="VYNSNER"/>
<gene>
    <name evidence="3" type="ORF">CONPUDRAFT_24349</name>
</gene>
<proteinExistence type="predicted"/>
<reference evidence="4" key="1">
    <citation type="journal article" date="2012" name="Science">
        <title>The Paleozoic origin of enzymatic lignin decomposition reconstructed from 31 fungal genomes.</title>
        <authorList>
            <person name="Floudas D."/>
            <person name="Binder M."/>
            <person name="Riley R."/>
            <person name="Barry K."/>
            <person name="Blanchette R.A."/>
            <person name="Henrissat B."/>
            <person name="Martinez A.T."/>
            <person name="Otillar R."/>
            <person name="Spatafora J.W."/>
            <person name="Yadav J.S."/>
            <person name="Aerts A."/>
            <person name="Benoit I."/>
            <person name="Boyd A."/>
            <person name="Carlson A."/>
            <person name="Copeland A."/>
            <person name="Coutinho P.M."/>
            <person name="de Vries R.P."/>
            <person name="Ferreira P."/>
            <person name="Findley K."/>
            <person name="Foster B."/>
            <person name="Gaskell J."/>
            <person name="Glotzer D."/>
            <person name="Gorecki P."/>
            <person name="Heitman J."/>
            <person name="Hesse C."/>
            <person name="Hori C."/>
            <person name="Igarashi K."/>
            <person name="Jurgens J.A."/>
            <person name="Kallen N."/>
            <person name="Kersten P."/>
            <person name="Kohler A."/>
            <person name="Kuees U."/>
            <person name="Kumar T.K.A."/>
            <person name="Kuo A."/>
            <person name="LaButti K."/>
            <person name="Larrondo L.F."/>
            <person name="Lindquist E."/>
            <person name="Ling A."/>
            <person name="Lombard V."/>
            <person name="Lucas S."/>
            <person name="Lundell T."/>
            <person name="Martin R."/>
            <person name="McLaughlin D.J."/>
            <person name="Morgenstern I."/>
            <person name="Morin E."/>
            <person name="Murat C."/>
            <person name="Nagy L.G."/>
            <person name="Nolan M."/>
            <person name="Ohm R.A."/>
            <person name="Patyshakuliyeva A."/>
            <person name="Rokas A."/>
            <person name="Ruiz-Duenas F.J."/>
            <person name="Sabat G."/>
            <person name="Salamov A."/>
            <person name="Samejima M."/>
            <person name="Schmutz J."/>
            <person name="Slot J.C."/>
            <person name="St John F."/>
            <person name="Stenlid J."/>
            <person name="Sun H."/>
            <person name="Sun S."/>
            <person name="Syed K."/>
            <person name="Tsang A."/>
            <person name="Wiebenga A."/>
            <person name="Young D."/>
            <person name="Pisabarro A."/>
            <person name="Eastwood D.C."/>
            <person name="Martin F."/>
            <person name="Cullen D."/>
            <person name="Grigoriev I.V."/>
            <person name="Hibbett D.S."/>
        </authorList>
    </citation>
    <scope>NUCLEOTIDE SEQUENCE [LARGE SCALE GENOMIC DNA]</scope>
    <source>
        <strain evidence="4">RWD-64-598 SS2</strain>
    </source>
</reference>
<evidence type="ECO:0000259" key="2">
    <source>
        <dbReference type="Pfam" id="PF24883"/>
    </source>
</evidence>
<feature type="non-terminal residue" evidence="3">
    <location>
        <position position="115"/>
    </location>
</feature>
<evidence type="ECO:0000313" key="4">
    <source>
        <dbReference type="Proteomes" id="UP000053558"/>
    </source>
</evidence>
<dbReference type="OrthoDB" id="2682120at2759"/>
<feature type="domain" description="Nephrocystin 3-like N-terminal" evidence="2">
    <location>
        <begin position="27"/>
        <end position="112"/>
    </location>
</feature>
<evidence type="ECO:0000256" key="1">
    <source>
        <dbReference type="ARBA" id="ARBA00022737"/>
    </source>
</evidence>
<dbReference type="EMBL" id="JH711579">
    <property type="protein sequence ID" value="EIW80644.1"/>
    <property type="molecule type" value="Genomic_DNA"/>
</dbReference>
<sequence>GAVYNSNERQPHSVCLQGTRVELLQSLQAHLNDRNRKLLWVTGESGCGKSTIAHTLAEKLDRQGRLAATFFFSRKHAKRSNLDHVFVSLAYQLGLHHPRAQDIIVQAISNDPSLL</sequence>
<accession>A0A5M3MPK7</accession>
<dbReference type="InterPro" id="IPR056884">
    <property type="entry name" value="NPHP3-like_N"/>
</dbReference>
<keyword evidence="1" id="KW-0677">Repeat</keyword>
<dbReference type="AlphaFoldDB" id="A0A5M3MPK7"/>
<protein>
    <recommendedName>
        <fullName evidence="2">Nephrocystin 3-like N-terminal domain-containing protein</fullName>
    </recommendedName>
</protein>
<dbReference type="GeneID" id="19206574"/>
<dbReference type="SUPFAM" id="SSF52540">
    <property type="entry name" value="P-loop containing nucleoside triphosphate hydrolases"/>
    <property type="match status" value="1"/>
</dbReference>
<dbReference type="Gene3D" id="3.40.50.300">
    <property type="entry name" value="P-loop containing nucleotide triphosphate hydrolases"/>
    <property type="match status" value="1"/>
</dbReference>